<feature type="region of interest" description="Disordered" evidence="1">
    <location>
        <begin position="303"/>
        <end position="323"/>
    </location>
</feature>
<dbReference type="OrthoDB" id="265729at2759"/>
<dbReference type="EMBL" id="BLBS01000002">
    <property type="protein sequence ID" value="GET85483.1"/>
    <property type="molecule type" value="Genomic_DNA"/>
</dbReference>
<keyword evidence="3" id="KW-1185">Reference proteome</keyword>
<dbReference type="Proteomes" id="UP000419144">
    <property type="component" value="Unassembled WGS sequence"/>
</dbReference>
<feature type="compositionally biased region" description="Polar residues" evidence="1">
    <location>
        <begin position="548"/>
        <end position="562"/>
    </location>
</feature>
<name>A0A640K7E6_LEITA</name>
<reference evidence="2" key="1">
    <citation type="submission" date="2019-11" db="EMBL/GenBank/DDBJ databases">
        <title>Leishmania tarentolae CDS.</title>
        <authorList>
            <person name="Goto Y."/>
            <person name="Yamagishi J."/>
        </authorList>
    </citation>
    <scope>NUCLEOTIDE SEQUENCE [LARGE SCALE GENOMIC DNA]</scope>
    <source>
        <strain evidence="2">Parrot Tar II</strain>
    </source>
</reference>
<accession>A0A640K7E6</accession>
<protein>
    <submittedName>
        <fullName evidence="2">Uncharacterized protein</fullName>
    </submittedName>
</protein>
<dbReference type="AlphaFoldDB" id="A0A640K7E6"/>
<evidence type="ECO:0000313" key="3">
    <source>
        <dbReference type="Proteomes" id="UP000419144"/>
    </source>
</evidence>
<sequence length="832" mass="90707">MTPAAVPAKTVSATPRRPLFAWTAPLTYELYHLCEDVDRPRSSATSSDHLCPAQVTRSAQAPLEHQRRRRDIVRRLRRVGRLHTIPGLPQPPPLLLRRERATLSTDVPDGAMGCARRSHERLQPSSQSGAGEADTPQRMRTAAKAYGVVEEAAMDVEQEDVLVGTVCSLHDYCHHVTGIGDFAYGESWNTADGAAHLPLSHKDRLTTDAPAPGGRSAHVSEMACNRVRGPAADCHSDIPADATAAASSTPSFLPSNRNAAAPADMFLFPPPLSRGIEKTCRGVCPTSSRERWCVPGDGDARKADFSELEGQPQLQHRRRARSKQGAASAYICPHRLYEDVGHHHWSCIALHAFLEAKVRLCRPFHESRDTTTTASSQHPPTPPQGAPVVAPVTRPQQRAAHGRRGRAAPTTDAGVLPLSSASCRTLSPSASDALEVGCSAAALSASHSVGVLLAHEQEWIYFSVLFHAHALPLPRASEESAASRLASGRSFDLSQLYCFLHPPCRLYTEELEEWAHARRERRRERARLRDGRCIQHGWPLSASAHGAPTQTHSTAARPSRSTDASRRVTLMANAPLSPGAVSTVSPNTWLVYVHPDVSLVTLPRLWSCVFGEDAPSSSSGGDGTGQEAVEGDTARALDGHHDVEDHCEAWAGVGRRGKRADHKGVVLSKLNAAVTRKRRRQAAEVEMLCRYLLPPPPPPPRRNACSLLPVNQAEVPLSARERPRARPLAAASIEVAASTTPSMPSTASLLVSDMTPQRRPTSTAALPHEDDRHREQRWHALACTLTVSPLVRSMNFLKRQHWLSKPFVLAEELKYGRVVKYGSEKPVVPRVR</sequence>
<organism evidence="2 3">
    <name type="scientific">Leishmania tarentolae</name>
    <name type="common">Sauroleishmania tarentolae</name>
    <dbReference type="NCBI Taxonomy" id="5689"/>
    <lineage>
        <taxon>Eukaryota</taxon>
        <taxon>Discoba</taxon>
        <taxon>Euglenozoa</taxon>
        <taxon>Kinetoplastea</taxon>
        <taxon>Metakinetoplastina</taxon>
        <taxon>Trypanosomatida</taxon>
        <taxon>Trypanosomatidae</taxon>
        <taxon>Leishmaniinae</taxon>
        <taxon>Leishmania</taxon>
        <taxon>lizard Leishmania</taxon>
    </lineage>
</organism>
<evidence type="ECO:0000313" key="2">
    <source>
        <dbReference type="EMBL" id="GET85483.1"/>
    </source>
</evidence>
<feature type="region of interest" description="Disordered" evidence="1">
    <location>
        <begin position="112"/>
        <end position="138"/>
    </location>
</feature>
<gene>
    <name evidence="2" type="ORF">LtaPh_0204121</name>
</gene>
<feature type="compositionally biased region" description="Polar residues" evidence="1">
    <location>
        <begin position="754"/>
        <end position="764"/>
    </location>
</feature>
<feature type="region of interest" description="Disordered" evidence="1">
    <location>
        <begin position="539"/>
        <end position="565"/>
    </location>
</feature>
<dbReference type="VEuPathDB" id="TriTrypDB:LtaPh_0204121"/>
<comment type="caution">
    <text evidence="2">The sequence shown here is derived from an EMBL/GenBank/DDBJ whole genome shotgun (WGS) entry which is preliminary data.</text>
</comment>
<feature type="region of interest" description="Disordered" evidence="1">
    <location>
        <begin position="752"/>
        <end position="772"/>
    </location>
</feature>
<feature type="region of interest" description="Disordered" evidence="1">
    <location>
        <begin position="369"/>
        <end position="413"/>
    </location>
</feature>
<proteinExistence type="predicted"/>
<evidence type="ECO:0000256" key="1">
    <source>
        <dbReference type="SAM" id="MobiDB-lite"/>
    </source>
</evidence>